<dbReference type="Proteomes" id="UP000004491">
    <property type="component" value="Unassembled WGS sequence"/>
</dbReference>
<evidence type="ECO:0000256" key="1">
    <source>
        <dbReference type="SAM" id="MobiDB-lite"/>
    </source>
</evidence>
<keyword evidence="2" id="KW-0812">Transmembrane</keyword>
<proteinExistence type="predicted"/>
<dbReference type="Gene3D" id="1.20.120.10">
    <property type="entry name" value="Cytochrome c/b562"/>
    <property type="match status" value="1"/>
</dbReference>
<organism evidence="3 4">
    <name type="scientific">endosymbiont of Riftia pachyptila</name>
    <name type="common">vent Ph05</name>
    <dbReference type="NCBI Taxonomy" id="1048808"/>
    <lineage>
        <taxon>Bacteria</taxon>
        <taxon>Pseudomonadati</taxon>
        <taxon>Pseudomonadota</taxon>
        <taxon>Gammaproteobacteria</taxon>
        <taxon>sulfur-oxidizing symbionts</taxon>
    </lineage>
</organism>
<dbReference type="GO" id="GO:0022900">
    <property type="term" value="P:electron transport chain"/>
    <property type="evidence" value="ECO:0007669"/>
    <property type="project" value="InterPro"/>
</dbReference>
<keyword evidence="2" id="KW-0472">Membrane</keyword>
<feature type="region of interest" description="Disordered" evidence="1">
    <location>
        <begin position="1"/>
        <end position="24"/>
    </location>
</feature>
<gene>
    <name evidence="3" type="ORF">Rifp1Sym_ab00150</name>
</gene>
<feature type="transmembrane region" description="Helical" evidence="2">
    <location>
        <begin position="40"/>
        <end position="58"/>
    </location>
</feature>
<dbReference type="InterPro" id="IPR010980">
    <property type="entry name" value="Cyt_c/b562"/>
</dbReference>
<accession>G2D976</accession>
<dbReference type="EMBL" id="AFOC01000002">
    <property type="protein sequence ID" value="EGV52789.1"/>
    <property type="molecule type" value="Genomic_DNA"/>
</dbReference>
<sequence length="232" mass="25365">MALPATPSITEIQTPLGEENMRPARNENNTFQIHSLRRRLGLLGVAISMLLCAGVAVADKQQTKAADMKQLQQMMKKQIGLMKPELQKRVKALSPKTKKMLLSIYAQHSRHSDKVTLRQVMHEVLSDYQSMAAGIMTDNAEQATDSARRLANHRIPRGGLLPYMSLEMINDDSLAALDGFNASVEGTAKRLADAAEQGDMGKAASYMDDITGGCVGCHAMFRGIPGQSDLLR</sequence>
<comment type="caution">
    <text evidence="3">The sequence shown here is derived from an EMBL/GenBank/DDBJ whole genome shotgun (WGS) entry which is preliminary data.</text>
</comment>
<name>G2D976_9GAMM</name>
<keyword evidence="4" id="KW-1185">Reference proteome</keyword>
<protein>
    <recommendedName>
        <fullName evidence="5">Cytochrome c</fullName>
    </recommendedName>
</protein>
<evidence type="ECO:0000313" key="3">
    <source>
        <dbReference type="EMBL" id="EGV52789.1"/>
    </source>
</evidence>
<dbReference type="PROSITE" id="PS51009">
    <property type="entry name" value="CYTCII"/>
    <property type="match status" value="1"/>
</dbReference>
<dbReference type="GO" id="GO:0005506">
    <property type="term" value="F:iron ion binding"/>
    <property type="evidence" value="ECO:0007669"/>
    <property type="project" value="InterPro"/>
</dbReference>
<reference evidence="3" key="1">
    <citation type="journal article" date="2011" name="ISME J.">
        <title>The endosymbionts of the deep-sea tubeworms Riftia pachyptila and Tevnia jerichonana share an identical physiology as revealed by proteogenomic analyses.</title>
        <authorList>
            <person name="Gardebrecht A."/>
            <person name="Markert S."/>
            <person name="Felbeck H."/>
            <person name="Thuermer A."/>
            <person name="Albrecht D."/>
            <person name="Wollherr A."/>
            <person name="Kabisch J."/>
            <person name="Lehmann R."/>
            <person name="Daniel R."/>
            <person name="Liesegang H."/>
            <person name="Hecker M."/>
            <person name="Sievert S.M."/>
            <person name="Schweder T."/>
        </authorList>
    </citation>
    <scope>NUCLEOTIDE SEQUENCE [LARGE SCALE GENOMIC DNA]</scope>
</reference>
<dbReference type="GO" id="GO:0020037">
    <property type="term" value="F:heme binding"/>
    <property type="evidence" value="ECO:0007669"/>
    <property type="project" value="InterPro"/>
</dbReference>
<evidence type="ECO:0008006" key="5">
    <source>
        <dbReference type="Google" id="ProtNLM"/>
    </source>
</evidence>
<dbReference type="GO" id="GO:0009055">
    <property type="term" value="F:electron transfer activity"/>
    <property type="evidence" value="ECO:0007669"/>
    <property type="project" value="InterPro"/>
</dbReference>
<dbReference type="InterPro" id="IPR002321">
    <property type="entry name" value="Cyt_c_II"/>
</dbReference>
<evidence type="ECO:0000256" key="2">
    <source>
        <dbReference type="SAM" id="Phobius"/>
    </source>
</evidence>
<dbReference type="SUPFAM" id="SSF47175">
    <property type="entry name" value="Cytochromes"/>
    <property type="match status" value="1"/>
</dbReference>
<keyword evidence="2" id="KW-1133">Transmembrane helix</keyword>
<dbReference type="AlphaFoldDB" id="G2D976"/>
<evidence type="ECO:0000313" key="4">
    <source>
        <dbReference type="Proteomes" id="UP000004491"/>
    </source>
</evidence>